<dbReference type="HOGENOM" id="CLU_1354145_0_0_9"/>
<evidence type="ECO:0000313" key="2">
    <source>
        <dbReference type="EMBL" id="ACB86167.1"/>
    </source>
</evidence>
<dbReference type="EMBL" id="CP001034">
    <property type="protein sequence ID" value="ACB86167.1"/>
    <property type="molecule type" value="Genomic_DNA"/>
</dbReference>
<reference evidence="2 3" key="2">
    <citation type="journal article" date="2011" name="J. Bacteriol.">
        <title>Complete genome sequence of the anaerobic, halophilic alkalithermophile Natranaerobius thermophilus JW/NM-WN-LF.</title>
        <authorList>
            <person name="Zhao B."/>
            <person name="Mesbah N.M."/>
            <person name="Dalin E."/>
            <person name="Goodwin L."/>
            <person name="Nolan M."/>
            <person name="Pitluck S."/>
            <person name="Chertkov O."/>
            <person name="Brettin T.S."/>
            <person name="Han J."/>
            <person name="Larimer F.W."/>
            <person name="Land M.L."/>
            <person name="Hauser L."/>
            <person name="Kyrpides N."/>
            <person name="Wiegel J."/>
        </authorList>
    </citation>
    <scope>NUCLEOTIDE SEQUENCE [LARGE SCALE GENOMIC DNA]</scope>
    <source>
        <strain evidence="3">ATCC BAA-1301 / DSM 18059 / JW/NM-WN-LF</strain>
    </source>
</reference>
<name>B2A1X0_NATTJ</name>
<protein>
    <submittedName>
        <fullName evidence="2">Uncharacterized protein</fullName>
    </submittedName>
</protein>
<keyword evidence="3" id="KW-1185">Reference proteome</keyword>
<evidence type="ECO:0000313" key="3">
    <source>
        <dbReference type="Proteomes" id="UP000001683"/>
    </source>
</evidence>
<dbReference type="AlphaFoldDB" id="B2A1X0"/>
<dbReference type="Proteomes" id="UP000001683">
    <property type="component" value="Chromosome"/>
</dbReference>
<feature type="transmembrane region" description="Helical" evidence="1">
    <location>
        <begin position="15"/>
        <end position="34"/>
    </location>
</feature>
<dbReference type="eggNOG" id="ENOG5032V52">
    <property type="taxonomic scope" value="Bacteria"/>
</dbReference>
<keyword evidence="1" id="KW-0812">Transmembrane</keyword>
<dbReference type="KEGG" id="nth:Nther_2611"/>
<organism evidence="2 3">
    <name type="scientific">Natranaerobius thermophilus (strain ATCC BAA-1301 / DSM 18059 / JW/NM-WN-LF)</name>
    <dbReference type="NCBI Taxonomy" id="457570"/>
    <lineage>
        <taxon>Bacteria</taxon>
        <taxon>Bacillati</taxon>
        <taxon>Bacillota</taxon>
        <taxon>Clostridia</taxon>
        <taxon>Natranaerobiales</taxon>
        <taxon>Natranaerobiaceae</taxon>
        <taxon>Natranaerobius</taxon>
    </lineage>
</organism>
<reference evidence="2 3" key="1">
    <citation type="submission" date="2008-04" db="EMBL/GenBank/DDBJ databases">
        <title>Complete sequence of chromosome of Natranaerobius thermophilus JW/NM-WN-LF.</title>
        <authorList>
            <consortium name="US DOE Joint Genome Institute"/>
            <person name="Copeland A."/>
            <person name="Lucas S."/>
            <person name="Lapidus A."/>
            <person name="Glavina del Rio T."/>
            <person name="Dalin E."/>
            <person name="Tice H."/>
            <person name="Bruce D."/>
            <person name="Goodwin L."/>
            <person name="Pitluck S."/>
            <person name="Chertkov O."/>
            <person name="Brettin T."/>
            <person name="Detter J.C."/>
            <person name="Han C."/>
            <person name="Kuske C.R."/>
            <person name="Schmutz J."/>
            <person name="Larimer F."/>
            <person name="Land M."/>
            <person name="Hauser L."/>
            <person name="Kyrpides N."/>
            <person name="Lykidis A."/>
            <person name="Mesbah N.M."/>
            <person name="Wiegel J."/>
        </authorList>
    </citation>
    <scope>NUCLEOTIDE SEQUENCE [LARGE SCALE GENOMIC DNA]</scope>
    <source>
        <strain evidence="3">ATCC BAA-1301 / DSM 18059 / JW/NM-WN-LF</strain>
    </source>
</reference>
<gene>
    <name evidence="2" type="ordered locus">Nther_2611</name>
</gene>
<keyword evidence="1" id="KW-0472">Membrane</keyword>
<keyword evidence="1" id="KW-1133">Transmembrane helix</keyword>
<accession>B2A1X0</accession>
<dbReference type="InParanoid" id="B2A1X0"/>
<sequence>MLNFSGGDFILNKSYILLLSFFLIVFMSFMLFSIGCSEENKVADESDEKIAYISSNPESEYENTFNDLSLGTLFDFNFELLRADESWVKIWVEGYNQGEAVKPSPLAELSYGLYPEQEVEGQLGAGILHSDDSDSQILIYSKGARTGPSSIDKDIFIDSTMTSWGYAIGEETIGLKPGEEKLLAVYRQGEDELKTTYDYQDSDDLEKMINEDTMVLLLKIKVEEKEEL</sequence>
<evidence type="ECO:0000256" key="1">
    <source>
        <dbReference type="SAM" id="Phobius"/>
    </source>
</evidence>
<dbReference type="STRING" id="457570.Nther_2611"/>
<proteinExistence type="predicted"/>